<keyword evidence="2" id="KW-0813">Transport</keyword>
<feature type="transmembrane region" description="Helical" evidence="8">
    <location>
        <begin position="464"/>
        <end position="483"/>
    </location>
</feature>
<evidence type="ECO:0000256" key="7">
    <source>
        <dbReference type="SAM" id="MobiDB-lite"/>
    </source>
</evidence>
<feature type="transmembrane region" description="Helical" evidence="8">
    <location>
        <begin position="302"/>
        <end position="325"/>
    </location>
</feature>
<dbReference type="EMBL" id="AKFT01000061">
    <property type="protein sequence ID" value="EJF46467.1"/>
    <property type="molecule type" value="Genomic_DNA"/>
</dbReference>
<evidence type="ECO:0000256" key="6">
    <source>
        <dbReference type="ARBA" id="ARBA00023136"/>
    </source>
</evidence>
<dbReference type="InterPro" id="IPR050171">
    <property type="entry name" value="MFS_Transporters"/>
</dbReference>
<proteinExistence type="predicted"/>
<feature type="transmembrane region" description="Helical" evidence="8">
    <location>
        <begin position="141"/>
        <end position="158"/>
    </location>
</feature>
<evidence type="ECO:0000256" key="8">
    <source>
        <dbReference type="SAM" id="Phobius"/>
    </source>
</evidence>
<gene>
    <name evidence="9" type="ORF">HMPREF1318_2945</name>
</gene>
<feature type="region of interest" description="Disordered" evidence="7">
    <location>
        <begin position="400"/>
        <end position="460"/>
    </location>
</feature>
<keyword evidence="5 8" id="KW-1133">Transmembrane helix</keyword>
<evidence type="ECO:0000256" key="3">
    <source>
        <dbReference type="ARBA" id="ARBA00022475"/>
    </source>
</evidence>
<reference evidence="9 10" key="1">
    <citation type="submission" date="2012-05" db="EMBL/GenBank/DDBJ databases">
        <authorList>
            <person name="Harkins D.M."/>
            <person name="Madupu R."/>
            <person name="Durkin A.S."/>
            <person name="Torralba M."/>
            <person name="Methe B."/>
            <person name="Sutton G.G."/>
            <person name="Nelson K.E."/>
        </authorList>
    </citation>
    <scope>NUCLEOTIDE SEQUENCE [LARGE SCALE GENOMIC DNA]</scope>
    <source>
        <strain evidence="9 10">F0489</strain>
    </source>
</reference>
<dbReference type="InterPro" id="IPR036259">
    <property type="entry name" value="MFS_trans_sf"/>
</dbReference>
<keyword evidence="6 8" id="KW-0472">Membrane</keyword>
<evidence type="ECO:0000256" key="4">
    <source>
        <dbReference type="ARBA" id="ARBA00022692"/>
    </source>
</evidence>
<dbReference type="GO" id="GO:0022857">
    <property type="term" value="F:transmembrane transporter activity"/>
    <property type="evidence" value="ECO:0007669"/>
    <property type="project" value="InterPro"/>
</dbReference>
<accession>J0NNX5</accession>
<dbReference type="SUPFAM" id="SSF103473">
    <property type="entry name" value="MFS general substrate transporter"/>
    <property type="match status" value="1"/>
</dbReference>
<keyword evidence="10" id="KW-1185">Reference proteome</keyword>
<keyword evidence="4 8" id="KW-0812">Transmembrane</keyword>
<name>J0NNX5_9ACTO</name>
<evidence type="ECO:0000313" key="10">
    <source>
        <dbReference type="Proteomes" id="UP000002941"/>
    </source>
</evidence>
<dbReference type="Proteomes" id="UP000002941">
    <property type="component" value="Unassembled WGS sequence"/>
</dbReference>
<dbReference type="RefSeq" id="WP_008730648.1">
    <property type="nucleotide sequence ID" value="NZ_AKFT01000061.1"/>
</dbReference>
<feature type="compositionally biased region" description="Low complexity" evidence="7">
    <location>
        <begin position="400"/>
        <end position="416"/>
    </location>
</feature>
<feature type="transmembrane region" description="Helical" evidence="8">
    <location>
        <begin position="520"/>
        <end position="542"/>
    </location>
</feature>
<feature type="transmembrane region" description="Helical" evidence="8">
    <location>
        <begin position="489"/>
        <end position="508"/>
    </location>
</feature>
<comment type="subcellular location">
    <subcellularLocation>
        <location evidence="1">Cell membrane</location>
        <topology evidence="1">Multi-pass membrane protein</topology>
    </subcellularLocation>
</comment>
<feature type="transmembrane region" description="Helical" evidence="8">
    <location>
        <begin position="101"/>
        <end position="120"/>
    </location>
</feature>
<sequence>MAVPAIPALRRERRTLDGAILTSGTEQVVDFVLPLFAGAVLGLSAWETGLLIAASDLMAFLIRPMAGVVVDRADRAVVAALGAGALAVGCGLYALATGLPLALIAAAVTGGAGAFLWVAIRAIIGERLHADSSVFAKLVEAEETGGWLILVPAVVLLSVAGYRWVFVGIALCCLVAAGELFRDRRQDLSADDAALAGADLSSVSLRGLGRSLRPMLLVIVVTMTAEAAVSLLLILHLQRGFGLGAVEVAYVFLPGAIAMSALPTFLHRVVVRLGRRTMLMLGSVASALFALGLAFAPSPPWIAALWVLSAVAWSVVIPVQQAVVAEAAGRAHLGRGLSLYEAACLAGAFLGSLAAGLLYESGGLFLVCIVCAIVILSGAALIPAAVNRLGVANYPEPAPESALESASADSSELSESSKVETSMNENLRDVQGENANSENSEDSDPANSNSEANAPKPQKSRRELLTDLAAHSGLLAVALLIAWAAVPGFVLSAILGVGGGTPNIIAAVRGLFDGASDFSTVVLAALRIWFVVYVIDVIWTAWKVAEPRHG</sequence>
<feature type="transmembrane region" description="Helical" evidence="8">
    <location>
        <begin position="248"/>
        <end position="266"/>
    </location>
</feature>
<dbReference type="Gene3D" id="1.20.1250.20">
    <property type="entry name" value="MFS general substrate transporter like domains"/>
    <property type="match status" value="2"/>
</dbReference>
<dbReference type="GO" id="GO:0005886">
    <property type="term" value="C:plasma membrane"/>
    <property type="evidence" value="ECO:0007669"/>
    <property type="project" value="UniProtKB-SubCell"/>
</dbReference>
<dbReference type="PRINTS" id="PR01035">
    <property type="entry name" value="TCRTETA"/>
</dbReference>
<dbReference type="AlphaFoldDB" id="J0NNX5"/>
<dbReference type="PATRIC" id="fig|1125718.3.peg.886"/>
<protein>
    <submittedName>
        <fullName evidence="9">Transporter, major facilitator family protein</fullName>
    </submittedName>
</protein>
<feature type="transmembrane region" description="Helical" evidence="8">
    <location>
        <begin position="76"/>
        <end position="95"/>
    </location>
</feature>
<comment type="caution">
    <text evidence="9">The sequence shown here is derived from an EMBL/GenBank/DDBJ whole genome shotgun (WGS) entry which is preliminary data.</text>
</comment>
<dbReference type="InterPro" id="IPR001958">
    <property type="entry name" value="Tet-R_TetA/multi-R_MdtG-like"/>
</dbReference>
<evidence type="ECO:0000313" key="9">
    <source>
        <dbReference type="EMBL" id="EJF46467.1"/>
    </source>
</evidence>
<organism evidence="9 10">
    <name type="scientific">Actinomyces massiliensis F0489</name>
    <dbReference type="NCBI Taxonomy" id="1125718"/>
    <lineage>
        <taxon>Bacteria</taxon>
        <taxon>Bacillati</taxon>
        <taxon>Actinomycetota</taxon>
        <taxon>Actinomycetes</taxon>
        <taxon>Actinomycetales</taxon>
        <taxon>Actinomycetaceae</taxon>
        <taxon>Actinomyces</taxon>
    </lineage>
</organism>
<dbReference type="PANTHER" id="PTHR23517">
    <property type="entry name" value="RESISTANCE PROTEIN MDTM, PUTATIVE-RELATED-RELATED"/>
    <property type="match status" value="1"/>
</dbReference>
<feature type="transmembrane region" description="Helical" evidence="8">
    <location>
        <begin position="31"/>
        <end position="55"/>
    </location>
</feature>
<evidence type="ECO:0000256" key="5">
    <source>
        <dbReference type="ARBA" id="ARBA00022989"/>
    </source>
</evidence>
<feature type="transmembrane region" description="Helical" evidence="8">
    <location>
        <begin position="215"/>
        <end position="236"/>
    </location>
</feature>
<evidence type="ECO:0000256" key="2">
    <source>
        <dbReference type="ARBA" id="ARBA00022448"/>
    </source>
</evidence>
<keyword evidence="3" id="KW-1003">Cell membrane</keyword>
<feature type="transmembrane region" description="Helical" evidence="8">
    <location>
        <begin position="278"/>
        <end position="296"/>
    </location>
</feature>
<feature type="transmembrane region" description="Helical" evidence="8">
    <location>
        <begin position="337"/>
        <end position="358"/>
    </location>
</feature>
<feature type="transmembrane region" description="Helical" evidence="8">
    <location>
        <begin position="364"/>
        <end position="386"/>
    </location>
</feature>
<evidence type="ECO:0000256" key="1">
    <source>
        <dbReference type="ARBA" id="ARBA00004651"/>
    </source>
</evidence>
<dbReference type="InterPro" id="IPR011701">
    <property type="entry name" value="MFS"/>
</dbReference>
<dbReference type="eggNOG" id="COG2814">
    <property type="taxonomic scope" value="Bacteria"/>
</dbReference>
<dbReference type="Pfam" id="PF07690">
    <property type="entry name" value="MFS_1"/>
    <property type="match status" value="1"/>
</dbReference>